<proteinExistence type="predicted"/>
<name>A0A0K8QMD3_9GAMM</name>
<dbReference type="InterPro" id="IPR019089">
    <property type="entry name" value="Cas_GSU0054"/>
</dbReference>
<dbReference type="AlphaFoldDB" id="A0A0K8QMD3"/>
<gene>
    <name evidence="2" type="ORF">MBSD_n1341</name>
</gene>
<dbReference type="NCBIfam" id="TIGR02165">
    <property type="entry name" value="cas5_6_GSU0054"/>
    <property type="match status" value="1"/>
</dbReference>
<dbReference type="Pfam" id="PF09609">
    <property type="entry name" value="Cas_GSU0054"/>
    <property type="match status" value="2"/>
</dbReference>
<evidence type="ECO:0000313" key="3">
    <source>
        <dbReference type="Proteomes" id="UP000253740"/>
    </source>
</evidence>
<evidence type="ECO:0008006" key="4">
    <source>
        <dbReference type="Google" id="ProtNLM"/>
    </source>
</evidence>
<feature type="compositionally biased region" description="Polar residues" evidence="1">
    <location>
        <begin position="257"/>
        <end position="268"/>
    </location>
</feature>
<evidence type="ECO:0000256" key="1">
    <source>
        <dbReference type="SAM" id="MobiDB-lite"/>
    </source>
</evidence>
<dbReference type="STRING" id="1475481.GCA_000953855_01359"/>
<sequence>MMLAIEVELLTGRYAATAHNDRWRAEWPPHPARFFSALVAALHDYDNVDQAEREALLWLERQGAPSLWVDLEPRVGRRQVQGVYVPVNDITLGGDAAIREAEAKLAEAKTPATKRKAEAALEKAKRKAVAVDPQPSDKALETATALLPERRTRRVRTFPVVLPETPTFAFLWPTVDPSPHRASLEQLCARVTRLGHSSSLVRCSVVDRNFTPMLVPGDDGDVVLRVVGCDQLERLEQTYKHHQGVESRALPARSQRYRSASKGTAPTPTAESVFSSDWVLFERVGGPRLVASRGTDLARALRGALIEVHGSQNLPETLSGHTESGPTAQPHVAFVPLPFVGHEYADGAIMGCALVLPRGLAKNDRELLLHLVAKWEKQRADQRGNLTLAAGTLPPFIVRRVDLSAKTTLDPARWCRASTRFVTATPIALDKNPGNLRSNKDGTARKAALEAQQNISDACLRVVGVRPSLVEVSLAPLLPGAQHVRDFLPWPGRPGRTPRVRVHADIRFEAPVRGPLLLGAGRYFGLGLCLPVEDR</sequence>
<accession>A0A0K8QMD3</accession>
<organism evidence="2">
    <name type="scientific">Mizugakiibacter sediminis</name>
    <dbReference type="NCBI Taxonomy" id="1475481"/>
    <lineage>
        <taxon>Bacteria</taxon>
        <taxon>Pseudomonadati</taxon>
        <taxon>Pseudomonadota</taxon>
        <taxon>Gammaproteobacteria</taxon>
        <taxon>Lysobacterales</taxon>
        <taxon>Rhodanobacteraceae</taxon>
        <taxon>Mizugakiibacter</taxon>
    </lineage>
</organism>
<evidence type="ECO:0000313" key="2">
    <source>
        <dbReference type="EMBL" id="GAP66039.1"/>
    </source>
</evidence>
<reference evidence="2" key="1">
    <citation type="submission" date="2015-08" db="EMBL/GenBank/DDBJ databases">
        <title>Complete DNA Sequence of Pseudomonas syringae pv. actinidiae, the Causal Agent of Kiwifruit Canker Disease.</title>
        <authorList>
            <person name="Rikkerink E.H.A."/>
            <person name="Fineran P.C."/>
        </authorList>
    </citation>
    <scope>NUCLEOTIDE SEQUENCE</scope>
    <source>
        <strain evidence="2">SkMP5</strain>
    </source>
</reference>
<dbReference type="OrthoDB" id="9787885at2"/>
<feature type="region of interest" description="Disordered" evidence="1">
    <location>
        <begin position="243"/>
        <end position="268"/>
    </location>
</feature>
<protein>
    <recommendedName>
        <fullName evidence="4">Type I-U CRISPR-associated protein Cas5/Cas6</fullName>
    </recommendedName>
</protein>
<keyword evidence="3" id="KW-1185">Reference proteome</keyword>
<dbReference type="Proteomes" id="UP000253740">
    <property type="component" value="Unassembled WGS sequence"/>
</dbReference>
<dbReference type="EMBL" id="DF970184">
    <property type="protein sequence ID" value="GAP66039.1"/>
    <property type="molecule type" value="Genomic_DNA"/>
</dbReference>